<evidence type="ECO:0000259" key="2">
    <source>
        <dbReference type="Pfam" id="PF01883"/>
    </source>
</evidence>
<dbReference type="SUPFAM" id="SSF117916">
    <property type="entry name" value="Fe-S cluster assembly (FSCA) domain-like"/>
    <property type="match status" value="1"/>
</dbReference>
<feature type="transmembrane region" description="Helical" evidence="1">
    <location>
        <begin position="12"/>
        <end position="31"/>
    </location>
</feature>
<keyword evidence="4" id="KW-1185">Reference proteome</keyword>
<dbReference type="KEGG" id="dti:Desti_0779"/>
<dbReference type="PANTHER" id="PTHR42831">
    <property type="entry name" value="FE-S PROTEIN MATURATION AUXILIARY FACTOR YITW"/>
    <property type="match status" value="1"/>
</dbReference>
<name>U3GL02_DESTA</name>
<protein>
    <submittedName>
        <fullName evidence="3">Putative metal-sulfur cluster biosynthetic enzyme</fullName>
    </submittedName>
</protein>
<gene>
    <name evidence="3" type="ordered locus">Desti_0779</name>
</gene>
<reference evidence="4" key="1">
    <citation type="submission" date="2012-06" db="EMBL/GenBank/DDBJ databases">
        <title>Complete sequence of chromosome of Desulfomonile tiedjei DSM 6799.</title>
        <authorList>
            <person name="Lucas S."/>
            <person name="Copeland A."/>
            <person name="Lapidus A."/>
            <person name="Glavina del Rio T."/>
            <person name="Dalin E."/>
            <person name="Tice H."/>
            <person name="Bruce D."/>
            <person name="Goodwin L."/>
            <person name="Pitluck S."/>
            <person name="Peters L."/>
            <person name="Ovchinnikova G."/>
            <person name="Zeytun A."/>
            <person name="Lu M."/>
            <person name="Kyrpides N."/>
            <person name="Mavromatis K."/>
            <person name="Ivanova N."/>
            <person name="Brettin T."/>
            <person name="Detter J.C."/>
            <person name="Han C."/>
            <person name="Larimer F."/>
            <person name="Land M."/>
            <person name="Hauser L."/>
            <person name="Markowitz V."/>
            <person name="Cheng J.-F."/>
            <person name="Hugenholtz P."/>
            <person name="Woyke T."/>
            <person name="Wu D."/>
            <person name="Spring S."/>
            <person name="Schroeder M."/>
            <person name="Brambilla E."/>
            <person name="Klenk H.-P."/>
            <person name="Eisen J.A."/>
        </authorList>
    </citation>
    <scope>NUCLEOTIDE SEQUENCE [LARGE SCALE GENOMIC DNA]</scope>
    <source>
        <strain evidence="4">ATCC 49306 / DSM 6799 / DCB-1</strain>
    </source>
</reference>
<proteinExistence type="predicted"/>
<dbReference type="InterPro" id="IPR034904">
    <property type="entry name" value="FSCA_dom_sf"/>
</dbReference>
<dbReference type="eggNOG" id="COG2151">
    <property type="taxonomic scope" value="Bacteria"/>
</dbReference>
<evidence type="ECO:0000256" key="1">
    <source>
        <dbReference type="SAM" id="Phobius"/>
    </source>
</evidence>
<sequence length="157" mass="17946">MKSGFRDKKLVSRLLLIVVGFVVATAIIFGLSSRKIRHEYCWAKETTSGEMNETHIQPSEIMNSLRNVRDPEIDINIVDLGLVYEVRTEGTAVFITMTLTTPACPYGLELIRDVKKEVMKENVRSLRLIVTFDPPWTVEKMAPDIGLKRFSQERSMQ</sequence>
<dbReference type="STRING" id="706587.Desti_0779"/>
<dbReference type="EMBL" id="CP003360">
    <property type="protein sequence ID" value="AFM23504.1"/>
    <property type="molecule type" value="Genomic_DNA"/>
</dbReference>
<evidence type="ECO:0000313" key="3">
    <source>
        <dbReference type="EMBL" id="AFM23504.1"/>
    </source>
</evidence>
<dbReference type="RefSeq" id="WP_014808660.1">
    <property type="nucleotide sequence ID" value="NC_018025.1"/>
</dbReference>
<dbReference type="PANTHER" id="PTHR42831:SF1">
    <property type="entry name" value="FE-S PROTEIN MATURATION AUXILIARY FACTOR YITW"/>
    <property type="match status" value="1"/>
</dbReference>
<keyword evidence="1" id="KW-0472">Membrane</keyword>
<dbReference type="OrthoDB" id="9805360at2"/>
<organism evidence="3 4">
    <name type="scientific">Desulfomonile tiedjei (strain ATCC 49306 / DSM 6799 / DCB-1)</name>
    <dbReference type="NCBI Taxonomy" id="706587"/>
    <lineage>
        <taxon>Bacteria</taxon>
        <taxon>Pseudomonadati</taxon>
        <taxon>Thermodesulfobacteriota</taxon>
        <taxon>Desulfomonilia</taxon>
        <taxon>Desulfomonilales</taxon>
        <taxon>Desulfomonilaceae</taxon>
        <taxon>Desulfomonile</taxon>
    </lineage>
</organism>
<dbReference type="Proteomes" id="UP000006055">
    <property type="component" value="Chromosome"/>
</dbReference>
<dbReference type="Pfam" id="PF01883">
    <property type="entry name" value="FeS_assembly_P"/>
    <property type="match status" value="1"/>
</dbReference>
<dbReference type="AlphaFoldDB" id="U3GL02"/>
<feature type="domain" description="MIP18 family-like" evidence="2">
    <location>
        <begin position="60"/>
        <end position="120"/>
    </location>
</feature>
<dbReference type="HOGENOM" id="CLU_1675084_0_0_7"/>
<dbReference type="InterPro" id="IPR052339">
    <property type="entry name" value="Fe-S_Maturation_MIP18"/>
</dbReference>
<keyword evidence="1" id="KW-1133">Transmembrane helix</keyword>
<keyword evidence="1" id="KW-0812">Transmembrane</keyword>
<accession>U3GL02</accession>
<evidence type="ECO:0000313" key="4">
    <source>
        <dbReference type="Proteomes" id="UP000006055"/>
    </source>
</evidence>
<dbReference type="Gene3D" id="3.30.300.130">
    <property type="entry name" value="Fe-S cluster assembly (FSCA)"/>
    <property type="match status" value="1"/>
</dbReference>
<dbReference type="InterPro" id="IPR002744">
    <property type="entry name" value="MIP18-like"/>
</dbReference>